<gene>
    <name evidence="1" type="ORF">IFM46972_01726</name>
    <name evidence="2" type="ORF">IFM53868_00574</name>
</gene>
<protein>
    <recommendedName>
        <fullName evidence="5">C6 transcription factor</fullName>
    </recommendedName>
</protein>
<dbReference type="PANTHER" id="PTHR47256">
    <property type="entry name" value="ZN(II)2CYS6 TRANSCRIPTION FACTOR (EUROFUNG)-RELATED"/>
    <property type="match status" value="1"/>
</dbReference>
<evidence type="ECO:0000313" key="3">
    <source>
        <dbReference type="Proteomes" id="UP000465221"/>
    </source>
</evidence>
<evidence type="ECO:0000313" key="4">
    <source>
        <dbReference type="Proteomes" id="UP000465266"/>
    </source>
</evidence>
<dbReference type="CDD" id="cd12148">
    <property type="entry name" value="fungal_TF_MHR"/>
    <property type="match status" value="1"/>
</dbReference>
<evidence type="ECO:0008006" key="5">
    <source>
        <dbReference type="Google" id="ProtNLM"/>
    </source>
</evidence>
<dbReference type="Proteomes" id="UP000465221">
    <property type="component" value="Unassembled WGS sequence"/>
</dbReference>
<proteinExistence type="predicted"/>
<comment type="caution">
    <text evidence="1">The sequence shown here is derived from an EMBL/GenBank/DDBJ whole genome shotgun (WGS) entry which is preliminary data.</text>
</comment>
<dbReference type="PANTHER" id="PTHR47256:SF1">
    <property type="entry name" value="ZN(II)2CYS6 TRANSCRIPTION FACTOR (EUROFUNG)"/>
    <property type="match status" value="1"/>
</dbReference>
<keyword evidence="4" id="KW-1185">Reference proteome</keyword>
<dbReference type="InterPro" id="IPR053187">
    <property type="entry name" value="Notoamide_regulator"/>
</dbReference>
<dbReference type="AlphaFoldDB" id="A0A8H3N7A0"/>
<dbReference type="Proteomes" id="UP000465266">
    <property type="component" value="Unassembled WGS sequence"/>
</dbReference>
<evidence type="ECO:0000313" key="1">
    <source>
        <dbReference type="EMBL" id="GFF26294.1"/>
    </source>
</evidence>
<evidence type="ECO:0000313" key="2">
    <source>
        <dbReference type="EMBL" id="GFF71484.1"/>
    </source>
</evidence>
<dbReference type="EMBL" id="BLKC01000008">
    <property type="protein sequence ID" value="GFF26294.1"/>
    <property type="molecule type" value="Genomic_DNA"/>
</dbReference>
<sequence>MADQTQCDSGRPCARCFEDGVECIVDEGSDLRRKGALKRKAAMMEQDQELLIQLVSALRGSNERHVSHLVNMIRSHASLQEIREYITDHLKLGTIEDTSEVQGLRRQIRLLLDLEGPAFESRKTQRVAHSRSFNVPAKPWTVIQCSSAFVSELVSLWFTWNHSMFPCIDRSLFVRDMRAGNVVCQYCSPFLVNAILADACALLDDSHNENGSYINNRSHSLARCFYQQAQRLHEEEGRLGLTTIQGLAVLWRCTCTFGDNHLARVYEGRIVNALRNFPSSNPSASPKPSGDEQQYDNVCNIAIWGVYNILLANLLTYQRRSLIGIPQRARPLVLHVESLAGENWAPYPNSQPATTSHESCLSNCICDLTVIVNDICRLLSRDRKDLSPEPVNQSVEASLKRLEAWKAHVPSCMRPSDTERSSPQVLGTHIYYHTIMITLYGLSQKSSASVRMRNTSAPSNARARAMRLEAAREVARLVELRRRLWGLDRISAPLNQWVTISLLTLLEDLSTSESKEAFVSLCVALRVSARRWEHSKGLLRLTQHLAFQSRLTLPPETIPLYRDFQDLKWGPEDDEKFGALAQSFWM</sequence>
<name>A0A8H3N7A0_9EURO</name>
<reference evidence="1 3" key="1">
    <citation type="submission" date="2020-01" db="EMBL/GenBank/DDBJ databases">
        <title>Draft genome sequence of Aspergillus udagawae IFM 46972.</title>
        <authorList>
            <person name="Takahashi H."/>
            <person name="Yaguchi T."/>
        </authorList>
    </citation>
    <scope>NUCLEOTIDE SEQUENCE [LARGE SCALE GENOMIC DNA]</scope>
    <source>
        <strain evidence="1 3">IFM 46972</strain>
    </source>
</reference>
<reference evidence="2 4" key="2">
    <citation type="submission" date="2020-01" db="EMBL/GenBank/DDBJ databases">
        <title>Draft genome sequence of Aspergillus udagawae IFM 53868.</title>
        <authorList>
            <person name="Takahashi H."/>
            <person name="Yaguchi T."/>
        </authorList>
    </citation>
    <scope>NUCLEOTIDE SEQUENCE [LARGE SCALE GENOMIC DNA]</scope>
    <source>
        <strain evidence="2 4">IFM 53868</strain>
    </source>
</reference>
<accession>A0A8H3N7A0</accession>
<dbReference type="EMBL" id="BLKG01000003">
    <property type="protein sequence ID" value="GFF71484.1"/>
    <property type="molecule type" value="Genomic_DNA"/>
</dbReference>
<organism evidence="1 3">
    <name type="scientific">Aspergillus udagawae</name>
    <dbReference type="NCBI Taxonomy" id="91492"/>
    <lineage>
        <taxon>Eukaryota</taxon>
        <taxon>Fungi</taxon>
        <taxon>Dikarya</taxon>
        <taxon>Ascomycota</taxon>
        <taxon>Pezizomycotina</taxon>
        <taxon>Eurotiomycetes</taxon>
        <taxon>Eurotiomycetidae</taxon>
        <taxon>Eurotiales</taxon>
        <taxon>Aspergillaceae</taxon>
        <taxon>Aspergillus</taxon>
        <taxon>Aspergillus subgen. Fumigati</taxon>
    </lineage>
</organism>